<keyword evidence="1" id="KW-0808">Transferase</keyword>
<dbReference type="Gene3D" id="3.40.47.10">
    <property type="match status" value="1"/>
</dbReference>
<feature type="domain" description="Ketosynthase family 3 (KS3)" evidence="2">
    <location>
        <begin position="8"/>
        <end position="383"/>
    </location>
</feature>
<dbReference type="InterPro" id="IPR014030">
    <property type="entry name" value="Ketoacyl_synth_N"/>
</dbReference>
<dbReference type="PROSITE" id="PS52004">
    <property type="entry name" value="KS3_2"/>
    <property type="match status" value="1"/>
</dbReference>
<evidence type="ECO:0000259" key="2">
    <source>
        <dbReference type="PROSITE" id="PS52004"/>
    </source>
</evidence>
<dbReference type="PANTHER" id="PTHR43775">
    <property type="entry name" value="FATTY ACID SYNTHASE"/>
    <property type="match status" value="1"/>
</dbReference>
<sequence length="383" mass="42134">MTLKDFDDDAIVISGISGKFPKSDNINELIENLFNGKDCVSSDHTRWKFNNARVPARIGTMSQIGKFDNLSFGVHAKQAHFIDPASRMATEITFEAITDAGINPVELRSMKTNVYGATNLGETDKGLFYAKMEQTGHNLMGSSRAMISNRTSFCLDFIGSSCTIDSDCASSGVGIQKAYEDLKCKICDYAIIVSGITILHPQISYHLSNLGLLSPDGMNRSFDEKASGFSRSESIGAIFLQRAKNAKRIYAEIVNILTMYGDNIPRNACLYPTAEFQAEIMKQTLTRCGLKPTDINYIEADGTAVKSMDREELKAIDSIYGENRNPLNPLLIGSIKSNIGHTMNMNVVNSIIKVLIAMETGVIPPNLHYDEPPKDAKCLQDGR</sequence>
<dbReference type="InterPro" id="IPR050091">
    <property type="entry name" value="PKS_NRPS_Biosynth_Enz"/>
</dbReference>
<gene>
    <name evidence="4" type="primary">LOC107073662</name>
</gene>
<dbReference type="InterPro" id="IPR014031">
    <property type="entry name" value="Ketoacyl_synth_C"/>
</dbReference>
<dbReference type="Pfam" id="PF00109">
    <property type="entry name" value="ketoacyl-synt"/>
    <property type="match status" value="1"/>
</dbReference>
<keyword evidence="3" id="KW-1185">Reference proteome</keyword>
<dbReference type="CDD" id="cd00833">
    <property type="entry name" value="PKS"/>
    <property type="match status" value="1"/>
</dbReference>
<dbReference type="RefSeq" id="XP_015189837.1">
    <property type="nucleotide sequence ID" value="XM_015334351.1"/>
</dbReference>
<dbReference type="Proteomes" id="UP000694924">
    <property type="component" value="Unplaced"/>
</dbReference>
<feature type="non-terminal residue" evidence="4">
    <location>
        <position position="383"/>
    </location>
</feature>
<dbReference type="SMART" id="SM00825">
    <property type="entry name" value="PKS_KS"/>
    <property type="match status" value="1"/>
</dbReference>
<protein>
    <submittedName>
        <fullName evidence="4">Fatty acid synthase-like</fullName>
    </submittedName>
</protein>
<evidence type="ECO:0000256" key="1">
    <source>
        <dbReference type="RuleBase" id="RU003694"/>
    </source>
</evidence>
<evidence type="ECO:0000313" key="3">
    <source>
        <dbReference type="Proteomes" id="UP000694924"/>
    </source>
</evidence>
<comment type="similarity">
    <text evidence="1">Belongs to the thiolase-like superfamily. Beta-ketoacyl-ACP synthases family.</text>
</comment>
<dbReference type="GeneID" id="107073662"/>
<evidence type="ECO:0000313" key="4">
    <source>
        <dbReference type="RefSeq" id="XP_015189837.1"/>
    </source>
</evidence>
<accession>A0ABM1JBJ9</accession>
<dbReference type="InterPro" id="IPR016039">
    <property type="entry name" value="Thiolase-like"/>
</dbReference>
<dbReference type="InterPro" id="IPR020841">
    <property type="entry name" value="PKS_Beta-ketoAc_synthase_dom"/>
</dbReference>
<dbReference type="PANTHER" id="PTHR43775:SF23">
    <property type="entry name" value="FATTY ACID SYNTHASE 3"/>
    <property type="match status" value="1"/>
</dbReference>
<name>A0ABM1JBJ9_POLDO</name>
<dbReference type="Pfam" id="PF02801">
    <property type="entry name" value="Ketoacyl-synt_C"/>
    <property type="match status" value="1"/>
</dbReference>
<dbReference type="SUPFAM" id="SSF53901">
    <property type="entry name" value="Thiolase-like"/>
    <property type="match status" value="1"/>
</dbReference>
<organism evidence="3 4">
    <name type="scientific">Polistes dominula</name>
    <name type="common">European paper wasp</name>
    <name type="synonym">Vespa dominula</name>
    <dbReference type="NCBI Taxonomy" id="743375"/>
    <lineage>
        <taxon>Eukaryota</taxon>
        <taxon>Metazoa</taxon>
        <taxon>Ecdysozoa</taxon>
        <taxon>Arthropoda</taxon>
        <taxon>Hexapoda</taxon>
        <taxon>Insecta</taxon>
        <taxon>Pterygota</taxon>
        <taxon>Neoptera</taxon>
        <taxon>Endopterygota</taxon>
        <taxon>Hymenoptera</taxon>
        <taxon>Apocrita</taxon>
        <taxon>Aculeata</taxon>
        <taxon>Vespoidea</taxon>
        <taxon>Vespidae</taxon>
        <taxon>Polistinae</taxon>
        <taxon>Polistini</taxon>
        <taxon>Polistes</taxon>
    </lineage>
</organism>
<reference evidence="4" key="1">
    <citation type="submission" date="2025-08" db="UniProtKB">
        <authorList>
            <consortium name="RefSeq"/>
        </authorList>
    </citation>
    <scope>IDENTIFICATION</scope>
    <source>
        <tissue evidence="4">Whole body</tissue>
    </source>
</reference>
<proteinExistence type="inferred from homology"/>